<dbReference type="InterPro" id="IPR055929">
    <property type="entry name" value="DUF7506"/>
</dbReference>
<evidence type="ECO:0000313" key="5">
    <source>
        <dbReference type="WBParaSite" id="ASIM_0001562201-mRNA-1"/>
    </source>
</evidence>
<dbReference type="EMBL" id="UYRR01032064">
    <property type="protein sequence ID" value="VDK53995.1"/>
    <property type="molecule type" value="Genomic_DNA"/>
</dbReference>
<dbReference type="AlphaFoldDB" id="A0A0M3K3T1"/>
<dbReference type="Pfam" id="PF24339">
    <property type="entry name" value="OB_DEPS-1_3rd"/>
    <property type="match status" value="1"/>
</dbReference>
<dbReference type="Pfam" id="PF24338">
    <property type="entry name" value="DUF7506"/>
    <property type="match status" value="1"/>
</dbReference>
<evidence type="ECO:0000313" key="4">
    <source>
        <dbReference type="Proteomes" id="UP000267096"/>
    </source>
</evidence>
<accession>A0A0M3K3T1</accession>
<organism evidence="5">
    <name type="scientific">Anisakis simplex</name>
    <name type="common">Herring worm</name>
    <dbReference type="NCBI Taxonomy" id="6269"/>
    <lineage>
        <taxon>Eukaryota</taxon>
        <taxon>Metazoa</taxon>
        <taxon>Ecdysozoa</taxon>
        <taxon>Nematoda</taxon>
        <taxon>Chromadorea</taxon>
        <taxon>Rhabditida</taxon>
        <taxon>Spirurina</taxon>
        <taxon>Ascaridomorpha</taxon>
        <taxon>Ascaridoidea</taxon>
        <taxon>Anisakidae</taxon>
        <taxon>Anisakis</taxon>
        <taxon>Anisakis simplex complex</taxon>
    </lineage>
</organism>
<dbReference type="InterPro" id="IPR057147">
    <property type="entry name" value="OB_DEPS-1_3rd"/>
</dbReference>
<proteinExistence type="predicted"/>
<evidence type="ECO:0000313" key="3">
    <source>
        <dbReference type="EMBL" id="VDK53995.1"/>
    </source>
</evidence>
<reference evidence="3 4" key="2">
    <citation type="submission" date="2018-11" db="EMBL/GenBank/DDBJ databases">
        <authorList>
            <consortium name="Pathogen Informatics"/>
        </authorList>
    </citation>
    <scope>NUCLEOTIDE SEQUENCE [LARGE SCALE GENOMIC DNA]</scope>
</reference>
<name>A0A0M3K3T1_ANISI</name>
<keyword evidence="4" id="KW-1185">Reference proteome</keyword>
<protein>
    <submittedName>
        <fullName evidence="5">Tudor domain-containing protein</fullName>
    </submittedName>
</protein>
<feature type="domain" description="P-granule-associated protein DEPS-1 third OB-fold" evidence="2">
    <location>
        <begin position="80"/>
        <end position="140"/>
    </location>
</feature>
<sequence length="367" mass="41908">MHRAFTVREAGLLSQQRRLVVSVQKRLTVPWNRISKNYLADYDDNEDIASTDDGNGNASRTVDVVNAPVERAELSDALQNEIFESFGLRNGVHDVICFQYPHIACYVVYNPPNSASTIGDVIKFDAVYSSPLNAYLIAWPQRVQFALSYQYKLVNSKYLIEMRVAGDESLPLGYFHAQDEHLGMVYDRHAILAPALLHASRNAVFDVAVSDIGPSRFCRLTIENAIGYTQKLLESCHNIQHKTLKDLEGVMIGWEQVFVREYPVLNFRFNDFSTRNWEDLKTGTWIKFTAVIDGGLPKFVIQEWSAISGGVTESIDYVFIDEDFKESKGTVKDHVYRRVMEARRERKELLDAAEEDVRKLTLSDAHW</sequence>
<evidence type="ECO:0000259" key="1">
    <source>
        <dbReference type="Pfam" id="PF24338"/>
    </source>
</evidence>
<evidence type="ECO:0000259" key="2">
    <source>
        <dbReference type="Pfam" id="PF24339"/>
    </source>
</evidence>
<feature type="domain" description="DUF7506" evidence="1">
    <location>
        <begin position="151"/>
        <end position="236"/>
    </location>
</feature>
<reference evidence="5" key="1">
    <citation type="submission" date="2017-02" db="UniProtKB">
        <authorList>
            <consortium name="WormBaseParasite"/>
        </authorList>
    </citation>
    <scope>IDENTIFICATION</scope>
</reference>
<dbReference type="Proteomes" id="UP000267096">
    <property type="component" value="Unassembled WGS sequence"/>
</dbReference>
<dbReference type="WBParaSite" id="ASIM_0001562201-mRNA-1">
    <property type="protein sequence ID" value="ASIM_0001562201-mRNA-1"/>
    <property type="gene ID" value="ASIM_0001562201"/>
</dbReference>
<gene>
    <name evidence="3" type="ORF">ASIM_LOCUS15029</name>
</gene>